<keyword evidence="6" id="KW-0677">Repeat</keyword>
<dbReference type="STRING" id="40148.A0A0D9YAP2"/>
<keyword evidence="13" id="KW-0325">Glycoprotein</keyword>
<dbReference type="PROSITE" id="PS00107">
    <property type="entry name" value="PROTEIN_KINASE_ATP"/>
    <property type="match status" value="1"/>
</dbReference>
<protein>
    <recommendedName>
        <fullName evidence="21">Protein kinase domain-containing protein</fullName>
    </recommendedName>
</protein>
<evidence type="ECO:0000256" key="16">
    <source>
        <dbReference type="SAM" id="SignalP"/>
    </source>
</evidence>
<dbReference type="Pfam" id="PF01657">
    <property type="entry name" value="Stress-antifung"/>
    <property type="match status" value="1"/>
</dbReference>
<feature type="domain" description="Gnk2-homologous" evidence="18">
    <location>
        <begin position="149"/>
        <end position="279"/>
    </location>
</feature>
<dbReference type="InterPro" id="IPR011009">
    <property type="entry name" value="Kinase-like_dom_sf"/>
</dbReference>
<keyword evidence="20" id="KW-1185">Reference proteome</keyword>
<reference evidence="19" key="1">
    <citation type="submission" date="2013-08" db="EMBL/GenBank/DDBJ databases">
        <title>Oryza genome evolution.</title>
        <authorList>
            <person name="Wing R.A."/>
            <person name="Panaud O."/>
            <person name="Oliveira A.C."/>
        </authorList>
    </citation>
    <scope>NUCLEOTIDE SEQUENCE</scope>
</reference>
<evidence type="ECO:0000256" key="8">
    <source>
        <dbReference type="ARBA" id="ARBA00022777"/>
    </source>
</evidence>
<dbReference type="SUPFAM" id="SSF56112">
    <property type="entry name" value="Protein kinase-like (PK-like)"/>
    <property type="match status" value="1"/>
</dbReference>
<reference evidence="19" key="2">
    <citation type="submission" date="2015-04" db="UniProtKB">
        <authorList>
            <consortium name="EnsemblPlants"/>
        </authorList>
    </citation>
    <scope>IDENTIFICATION</scope>
</reference>
<dbReference type="PANTHER" id="PTHR27002:SF892">
    <property type="entry name" value="OS07G0487300 PROTEIN"/>
    <property type="match status" value="1"/>
</dbReference>
<organism evidence="19">
    <name type="scientific">Oryza glumipatula</name>
    <dbReference type="NCBI Taxonomy" id="40148"/>
    <lineage>
        <taxon>Eukaryota</taxon>
        <taxon>Viridiplantae</taxon>
        <taxon>Streptophyta</taxon>
        <taxon>Embryophyta</taxon>
        <taxon>Tracheophyta</taxon>
        <taxon>Spermatophyta</taxon>
        <taxon>Magnoliopsida</taxon>
        <taxon>Liliopsida</taxon>
        <taxon>Poales</taxon>
        <taxon>Poaceae</taxon>
        <taxon>BOP clade</taxon>
        <taxon>Oryzoideae</taxon>
        <taxon>Oryzeae</taxon>
        <taxon>Oryzinae</taxon>
        <taxon>Oryza</taxon>
    </lineage>
</organism>
<evidence type="ECO:0000313" key="20">
    <source>
        <dbReference type="Proteomes" id="UP000026961"/>
    </source>
</evidence>
<keyword evidence="5 16" id="KW-0732">Signal</keyword>
<evidence type="ECO:0000256" key="13">
    <source>
        <dbReference type="ARBA" id="ARBA00023180"/>
    </source>
</evidence>
<dbReference type="Gramene" id="OGLUM01G23610.1">
    <property type="protein sequence ID" value="OGLUM01G23610.1"/>
    <property type="gene ID" value="OGLUM01G23610"/>
</dbReference>
<evidence type="ECO:0000313" key="19">
    <source>
        <dbReference type="EnsemblPlants" id="OGLUM01G23610.1"/>
    </source>
</evidence>
<evidence type="ECO:0000256" key="12">
    <source>
        <dbReference type="ARBA" id="ARBA00023170"/>
    </source>
</evidence>
<accession>A0A0D9YAP2</accession>
<evidence type="ECO:0000256" key="1">
    <source>
        <dbReference type="ARBA" id="ARBA00004167"/>
    </source>
</evidence>
<feature type="domain" description="Protein kinase" evidence="17">
    <location>
        <begin position="407"/>
        <end position="654"/>
    </location>
</feature>
<proteinExistence type="predicted"/>
<dbReference type="Pfam" id="PF07714">
    <property type="entry name" value="PK_Tyr_Ser-Thr"/>
    <property type="match status" value="1"/>
</dbReference>
<evidence type="ECO:0000256" key="7">
    <source>
        <dbReference type="ARBA" id="ARBA00022741"/>
    </source>
</evidence>
<evidence type="ECO:0008006" key="21">
    <source>
        <dbReference type="Google" id="ProtNLM"/>
    </source>
</evidence>
<feature type="transmembrane region" description="Helical" evidence="15">
    <location>
        <begin position="303"/>
        <end position="326"/>
    </location>
</feature>
<keyword evidence="4 15" id="KW-0812">Transmembrane</keyword>
<dbReference type="InterPro" id="IPR002902">
    <property type="entry name" value="GNK2"/>
</dbReference>
<evidence type="ECO:0000256" key="11">
    <source>
        <dbReference type="ARBA" id="ARBA00023136"/>
    </source>
</evidence>
<dbReference type="InterPro" id="IPR000719">
    <property type="entry name" value="Prot_kinase_dom"/>
</dbReference>
<comment type="subcellular location">
    <subcellularLocation>
        <location evidence="1">Membrane</location>
        <topology evidence="1">Single-pass membrane protein</topology>
    </subcellularLocation>
</comment>
<dbReference type="PROSITE" id="PS50011">
    <property type="entry name" value="PROTEIN_KINASE_DOM"/>
    <property type="match status" value="1"/>
</dbReference>
<evidence type="ECO:0000256" key="6">
    <source>
        <dbReference type="ARBA" id="ARBA00022737"/>
    </source>
</evidence>
<reference evidence="19" key="3">
    <citation type="submission" date="2018-05" db="EMBL/GenBank/DDBJ databases">
        <title>OgluRS3 (Oryza glumaepatula Reference Sequence Version 3).</title>
        <authorList>
            <person name="Zhang J."/>
            <person name="Kudrna D."/>
            <person name="Lee S."/>
            <person name="Talag J."/>
            <person name="Welchert J."/>
            <person name="Wing R.A."/>
        </authorList>
    </citation>
    <scope>NUCLEOTIDE SEQUENCE [LARGE SCALE GENOMIC DNA]</scope>
</reference>
<evidence type="ECO:0000256" key="10">
    <source>
        <dbReference type="ARBA" id="ARBA00022989"/>
    </source>
</evidence>
<dbReference type="GO" id="GO:0005886">
    <property type="term" value="C:plasma membrane"/>
    <property type="evidence" value="ECO:0007669"/>
    <property type="project" value="TreeGrafter"/>
</dbReference>
<dbReference type="HOGENOM" id="CLU_000288_35_3_1"/>
<dbReference type="GO" id="GO:0004674">
    <property type="term" value="F:protein serine/threonine kinase activity"/>
    <property type="evidence" value="ECO:0007669"/>
    <property type="project" value="UniProtKB-KW"/>
</dbReference>
<keyword evidence="7 14" id="KW-0547">Nucleotide-binding</keyword>
<keyword evidence="2" id="KW-0723">Serine/threonine-protein kinase</keyword>
<keyword evidence="8" id="KW-0418">Kinase</keyword>
<dbReference type="eggNOG" id="ENOG502QWDY">
    <property type="taxonomic scope" value="Eukaryota"/>
</dbReference>
<evidence type="ECO:0000256" key="15">
    <source>
        <dbReference type="SAM" id="Phobius"/>
    </source>
</evidence>
<sequence length="694" mass="75761">MQLHILLLLLAVTVLLSSPTWAAAGGEDQAVASQEVNPLHYNCSLSGGKYEPNSTYEANLRALASLLLAEARATAFASDSFGAAPDAVYGIALCRGDYAGDACAGGLRKAFRDAIDHGVFCAGFRDVTVYYDEHMFRFSGEDFRASLTNAPAWVTWNMNGVAGAAAFGDRVMELINTTAEFAAWNSSKRGYATGEAGFGELDVGATRLGLVEQQCRSSPDLVIFALVQCTPDLSPAGCLSCLAGIASQMPRWFAGAADYRLGGRILGVRCNLRYEVDRFFLESNETIKIHMPRQKGPLSAGKISGIVAGILAFFVIIFALILFGLLKEYCKAIAISFNYNLTDPILKQSPCMTSACAVIQDSERQRKLDNLEAEILEEISRSNTNMTGAPMFSRYTLQKLRGATGDFSKENEIGKGGFGHVYRGKLPCGLEIAVKRLSVSSSGQGSEQFRNEIKHMATLQHRNLVRLLGFCIQDEEHILVYEYMANRSLDDVDIKASNILLDNTMNAKISDFGIAKIFCSNLMESAATRGWGTFGYTAPEVFLNGTISNKCDVYSFGVLILEIISGTKVNSACFHQYGRSDNLLTCAWQLWNARRCTDLMDRSLLPSTKENGNVGDEDVLVRYVQTALLCVQGDPDERPSIDKVVAMLSNKEALDVPNERPAYYNIQVHNAGGRCNTTIANAISPYTVFYTTSS</sequence>
<dbReference type="InterPro" id="IPR017441">
    <property type="entry name" value="Protein_kinase_ATP_BS"/>
</dbReference>
<dbReference type="InterPro" id="IPR001245">
    <property type="entry name" value="Ser-Thr/Tyr_kinase_cat_dom"/>
</dbReference>
<evidence type="ECO:0000256" key="14">
    <source>
        <dbReference type="PROSITE-ProRule" id="PRU10141"/>
    </source>
</evidence>
<evidence type="ECO:0000259" key="18">
    <source>
        <dbReference type="PROSITE" id="PS51473"/>
    </source>
</evidence>
<dbReference type="FunFam" id="3.30.200.20:FF:000727">
    <property type="entry name" value="Cysteine-rich RLK (RECEPTOR-like protein kinase) 23"/>
    <property type="match status" value="1"/>
</dbReference>
<dbReference type="PROSITE" id="PS51473">
    <property type="entry name" value="GNK2"/>
    <property type="match status" value="2"/>
</dbReference>
<evidence type="ECO:0000256" key="9">
    <source>
        <dbReference type="ARBA" id="ARBA00022840"/>
    </source>
</evidence>
<dbReference type="CDD" id="cd23509">
    <property type="entry name" value="Gnk2-like"/>
    <property type="match status" value="2"/>
</dbReference>
<dbReference type="Gene3D" id="3.30.430.20">
    <property type="entry name" value="Gnk2 domain, C-X8-C-X2-C motif"/>
    <property type="match status" value="2"/>
</dbReference>
<evidence type="ECO:0000256" key="4">
    <source>
        <dbReference type="ARBA" id="ARBA00022692"/>
    </source>
</evidence>
<dbReference type="GO" id="GO:0005524">
    <property type="term" value="F:ATP binding"/>
    <property type="evidence" value="ECO:0007669"/>
    <property type="project" value="UniProtKB-UniRule"/>
</dbReference>
<evidence type="ECO:0000256" key="5">
    <source>
        <dbReference type="ARBA" id="ARBA00022729"/>
    </source>
</evidence>
<dbReference type="Gene3D" id="1.10.510.10">
    <property type="entry name" value="Transferase(Phosphotransferase) domain 1"/>
    <property type="match status" value="1"/>
</dbReference>
<keyword evidence="10 15" id="KW-1133">Transmembrane helix</keyword>
<evidence type="ECO:0000256" key="2">
    <source>
        <dbReference type="ARBA" id="ARBA00022527"/>
    </source>
</evidence>
<evidence type="ECO:0000256" key="3">
    <source>
        <dbReference type="ARBA" id="ARBA00022679"/>
    </source>
</evidence>
<dbReference type="Gene3D" id="3.30.200.20">
    <property type="entry name" value="Phosphorylase Kinase, domain 1"/>
    <property type="match status" value="1"/>
</dbReference>
<name>A0A0D9YAP2_9ORYZ</name>
<feature type="domain" description="Gnk2-homologous" evidence="18">
    <location>
        <begin position="38"/>
        <end position="143"/>
    </location>
</feature>
<keyword evidence="3" id="KW-0808">Transferase</keyword>
<dbReference type="Proteomes" id="UP000026961">
    <property type="component" value="Chromosome 1"/>
</dbReference>
<feature type="chain" id="PRO_5002350897" description="Protein kinase domain-containing protein" evidence="16">
    <location>
        <begin position="23"/>
        <end position="694"/>
    </location>
</feature>
<feature type="signal peptide" evidence="16">
    <location>
        <begin position="1"/>
        <end position="22"/>
    </location>
</feature>
<dbReference type="PANTHER" id="PTHR27002">
    <property type="entry name" value="RECEPTOR-LIKE SERINE/THREONINE-PROTEIN KINASE SD1-8"/>
    <property type="match status" value="1"/>
</dbReference>
<dbReference type="InterPro" id="IPR038408">
    <property type="entry name" value="GNK2_sf"/>
</dbReference>
<dbReference type="AlphaFoldDB" id="A0A0D9YAP2"/>
<dbReference type="Pfam" id="PF00069">
    <property type="entry name" value="Pkinase"/>
    <property type="match status" value="1"/>
</dbReference>
<keyword evidence="9 14" id="KW-0067">ATP-binding</keyword>
<keyword evidence="11 15" id="KW-0472">Membrane</keyword>
<dbReference type="EnsemblPlants" id="OGLUM01G23610.1">
    <property type="protein sequence ID" value="OGLUM01G23610.1"/>
    <property type="gene ID" value="OGLUM01G23610"/>
</dbReference>
<evidence type="ECO:0000259" key="17">
    <source>
        <dbReference type="PROSITE" id="PS50011"/>
    </source>
</evidence>
<keyword evidence="12" id="KW-0675">Receptor</keyword>
<feature type="binding site" evidence="14">
    <location>
        <position position="435"/>
    </location>
    <ligand>
        <name>ATP</name>
        <dbReference type="ChEBI" id="CHEBI:30616"/>
    </ligand>
</feature>
<dbReference type="SMART" id="SM00220">
    <property type="entry name" value="S_TKc"/>
    <property type="match status" value="1"/>
</dbReference>